<dbReference type="GO" id="GO:0008270">
    <property type="term" value="F:zinc ion binding"/>
    <property type="evidence" value="ECO:0007669"/>
    <property type="project" value="UniProtKB-KW"/>
</dbReference>
<comment type="caution">
    <text evidence="5">The sequence shown here is derived from an EMBL/GenBank/DDBJ whole genome shotgun (WGS) entry which is preliminary data.</text>
</comment>
<dbReference type="PRINTS" id="PR00685">
    <property type="entry name" value="TIFACTORIIB"/>
</dbReference>
<dbReference type="AlphaFoldDB" id="A0ABD1MLX0"/>
<keyword evidence="1" id="KW-0805">Transcription regulation</keyword>
<proteinExistence type="predicted"/>
<evidence type="ECO:0000256" key="3">
    <source>
        <dbReference type="PROSITE-ProRule" id="PRU00469"/>
    </source>
</evidence>
<protein>
    <recommendedName>
        <fullName evidence="4">TFIIB-type domain-containing protein</fullName>
    </recommendedName>
</protein>
<evidence type="ECO:0000313" key="5">
    <source>
        <dbReference type="EMBL" id="KAL2336804.1"/>
    </source>
</evidence>
<dbReference type="Proteomes" id="UP001603857">
    <property type="component" value="Unassembled WGS sequence"/>
</dbReference>
<accession>A0ABD1MLX0</accession>
<dbReference type="PROSITE" id="PS51134">
    <property type="entry name" value="ZF_TFIIB"/>
    <property type="match status" value="1"/>
</dbReference>
<evidence type="ECO:0000256" key="2">
    <source>
        <dbReference type="ARBA" id="ARBA00023163"/>
    </source>
</evidence>
<dbReference type="SUPFAM" id="SSF57783">
    <property type="entry name" value="Zinc beta-ribbon"/>
    <property type="match status" value="1"/>
</dbReference>
<dbReference type="Gene3D" id="1.10.472.170">
    <property type="match status" value="1"/>
</dbReference>
<dbReference type="PANTHER" id="PTHR11618:SF78">
    <property type="entry name" value="TRANSCRIPTION INITIATION FACTOR IIB-2"/>
    <property type="match status" value="1"/>
</dbReference>
<evidence type="ECO:0000313" key="6">
    <source>
        <dbReference type="Proteomes" id="UP001603857"/>
    </source>
</evidence>
<dbReference type="InterPro" id="IPR013137">
    <property type="entry name" value="Znf_TFIIB"/>
</dbReference>
<keyword evidence="3" id="KW-0863">Zinc-finger</keyword>
<organism evidence="5 6">
    <name type="scientific">Flemingia macrophylla</name>
    <dbReference type="NCBI Taxonomy" id="520843"/>
    <lineage>
        <taxon>Eukaryota</taxon>
        <taxon>Viridiplantae</taxon>
        <taxon>Streptophyta</taxon>
        <taxon>Embryophyta</taxon>
        <taxon>Tracheophyta</taxon>
        <taxon>Spermatophyta</taxon>
        <taxon>Magnoliopsida</taxon>
        <taxon>eudicotyledons</taxon>
        <taxon>Gunneridae</taxon>
        <taxon>Pentapetalae</taxon>
        <taxon>rosids</taxon>
        <taxon>fabids</taxon>
        <taxon>Fabales</taxon>
        <taxon>Fabaceae</taxon>
        <taxon>Papilionoideae</taxon>
        <taxon>50 kb inversion clade</taxon>
        <taxon>NPAAA clade</taxon>
        <taxon>indigoferoid/millettioid clade</taxon>
        <taxon>Phaseoleae</taxon>
        <taxon>Flemingia</taxon>
    </lineage>
</organism>
<keyword evidence="3" id="KW-0862">Zinc</keyword>
<dbReference type="EMBL" id="JBGMDY010000004">
    <property type="protein sequence ID" value="KAL2336804.1"/>
    <property type="molecule type" value="Genomic_DNA"/>
</dbReference>
<dbReference type="Pfam" id="PF08271">
    <property type="entry name" value="Zn_Ribbon_TF"/>
    <property type="match status" value="1"/>
</dbReference>
<evidence type="ECO:0000256" key="1">
    <source>
        <dbReference type="ARBA" id="ARBA00023015"/>
    </source>
</evidence>
<feature type="domain" description="TFIIB-type" evidence="4">
    <location>
        <begin position="2"/>
        <end position="34"/>
    </location>
</feature>
<reference evidence="5 6" key="1">
    <citation type="submission" date="2024-08" db="EMBL/GenBank/DDBJ databases">
        <title>Insights into the chromosomal genome structure of Flemingia macrophylla.</title>
        <authorList>
            <person name="Ding Y."/>
            <person name="Zhao Y."/>
            <person name="Bi W."/>
            <person name="Wu M."/>
            <person name="Zhao G."/>
            <person name="Gong Y."/>
            <person name="Li W."/>
            <person name="Zhang P."/>
        </authorList>
    </citation>
    <scope>NUCLEOTIDE SEQUENCE [LARGE SCALE GENOMIC DNA]</scope>
    <source>
        <strain evidence="5">DYQJB</strain>
        <tissue evidence="5">Leaf</tissue>
    </source>
</reference>
<name>A0ABD1MLX0_9FABA</name>
<keyword evidence="6" id="KW-1185">Reference proteome</keyword>
<keyword evidence="2" id="KW-0804">Transcription</keyword>
<sequence>MSEAFCSDYKRQTEVVFDHSGDDTVCSECGLVLESHSIDETFGWCNDPVRVGGPTNPLLTDNGLSTVIAKPNGGSGEFLTSSLGRWQNRGSNPDRALILAFKTIATMSDSVRDREEDSQTMDRIQHKYVNVDGFKLHVTDIRTGE</sequence>
<dbReference type="InterPro" id="IPR000812">
    <property type="entry name" value="TFIIB"/>
</dbReference>
<evidence type="ECO:0000259" key="4">
    <source>
        <dbReference type="PROSITE" id="PS51134"/>
    </source>
</evidence>
<dbReference type="PANTHER" id="PTHR11618">
    <property type="entry name" value="TRANSCRIPTION INITIATION FACTOR IIB-RELATED"/>
    <property type="match status" value="1"/>
</dbReference>
<keyword evidence="3" id="KW-0479">Metal-binding</keyword>
<gene>
    <name evidence="5" type="ORF">Fmac_011250</name>
</gene>